<evidence type="ECO:0000256" key="1">
    <source>
        <dbReference type="SAM" id="Phobius"/>
    </source>
</evidence>
<evidence type="ECO:0000313" key="2">
    <source>
        <dbReference type="EMBL" id="ORZ16892.1"/>
    </source>
</evidence>
<comment type="caution">
    <text evidence="2">The sequence shown here is derived from an EMBL/GenBank/DDBJ whole genome shotgun (WGS) entry which is preliminary data.</text>
</comment>
<keyword evidence="3" id="KW-1185">Reference proteome</keyword>
<dbReference type="AlphaFoldDB" id="A0A1X2IHL5"/>
<accession>A0A1X2IHL5</accession>
<evidence type="ECO:0000313" key="3">
    <source>
        <dbReference type="Proteomes" id="UP000193560"/>
    </source>
</evidence>
<name>A0A1X2IHL5_9FUNG</name>
<keyword evidence="1" id="KW-0472">Membrane</keyword>
<reference evidence="2 3" key="1">
    <citation type="submission" date="2016-07" db="EMBL/GenBank/DDBJ databases">
        <title>Pervasive Adenine N6-methylation of Active Genes in Fungi.</title>
        <authorList>
            <consortium name="DOE Joint Genome Institute"/>
            <person name="Mondo S.J."/>
            <person name="Dannebaum R.O."/>
            <person name="Kuo R.C."/>
            <person name="Labutti K."/>
            <person name="Haridas S."/>
            <person name="Kuo A."/>
            <person name="Salamov A."/>
            <person name="Ahrendt S.R."/>
            <person name="Lipzen A."/>
            <person name="Sullivan W."/>
            <person name="Andreopoulos W.B."/>
            <person name="Clum A."/>
            <person name="Lindquist E."/>
            <person name="Daum C."/>
            <person name="Ramamoorthy G.K."/>
            <person name="Gryganskyi A."/>
            <person name="Culley D."/>
            <person name="Magnuson J.K."/>
            <person name="James T.Y."/>
            <person name="O'Malley M.A."/>
            <person name="Stajich J.E."/>
            <person name="Spatafora J.W."/>
            <person name="Visel A."/>
            <person name="Grigoriev I.V."/>
        </authorList>
    </citation>
    <scope>NUCLEOTIDE SEQUENCE [LARGE SCALE GENOMIC DNA]</scope>
    <source>
        <strain evidence="2 3">NRRL 1336</strain>
    </source>
</reference>
<protein>
    <submittedName>
        <fullName evidence="2">Uncharacterized protein</fullName>
    </submittedName>
</protein>
<feature type="transmembrane region" description="Helical" evidence="1">
    <location>
        <begin position="59"/>
        <end position="78"/>
    </location>
</feature>
<dbReference type="EMBL" id="MCGE01000010">
    <property type="protein sequence ID" value="ORZ16892.1"/>
    <property type="molecule type" value="Genomic_DNA"/>
</dbReference>
<keyword evidence="1" id="KW-1133">Transmembrane helix</keyword>
<sequence length="82" mass="9481">MSYDSFWSVLVERNADMREQHRAYEGAYVCLVGYSSLTQSGYDYSFSFLKGNRRNRQDYACNLIMTGNLILYTVGLLGSRTR</sequence>
<gene>
    <name evidence="2" type="ORF">BCR42DRAFT_413403</name>
</gene>
<proteinExistence type="predicted"/>
<organism evidence="2 3">
    <name type="scientific">Absidia repens</name>
    <dbReference type="NCBI Taxonomy" id="90262"/>
    <lineage>
        <taxon>Eukaryota</taxon>
        <taxon>Fungi</taxon>
        <taxon>Fungi incertae sedis</taxon>
        <taxon>Mucoromycota</taxon>
        <taxon>Mucoromycotina</taxon>
        <taxon>Mucoromycetes</taxon>
        <taxon>Mucorales</taxon>
        <taxon>Cunninghamellaceae</taxon>
        <taxon>Absidia</taxon>
    </lineage>
</organism>
<keyword evidence="1" id="KW-0812">Transmembrane</keyword>
<dbReference type="Proteomes" id="UP000193560">
    <property type="component" value="Unassembled WGS sequence"/>
</dbReference>